<reference evidence="7" key="1">
    <citation type="submission" date="2014-05" db="EMBL/GenBank/DDBJ databases">
        <title>The transcriptome of the halophilic microalga Tetraselmis sp. GSL018 isolated from the Great Salt Lake, Utah.</title>
        <authorList>
            <person name="Jinkerson R.E."/>
            <person name="D'Adamo S."/>
            <person name="Posewitz M.C."/>
        </authorList>
    </citation>
    <scope>NUCLEOTIDE SEQUENCE</scope>
    <source>
        <strain evidence="7">GSL018</strain>
    </source>
</reference>
<dbReference type="PROSITE" id="PS50920">
    <property type="entry name" value="SOLCAR"/>
    <property type="match status" value="1"/>
</dbReference>
<evidence type="ECO:0000256" key="6">
    <source>
        <dbReference type="SAM" id="Phobius"/>
    </source>
</evidence>
<comment type="similarity">
    <text evidence="5">Belongs to the mitochondrial carrier (TC 2.A.29) family.</text>
</comment>
<keyword evidence="3 4" id="KW-0472">Membrane</keyword>
<dbReference type="Gene3D" id="1.50.40.10">
    <property type="entry name" value="Mitochondrial carrier domain"/>
    <property type="match status" value="1"/>
</dbReference>
<name>A0A061S978_9CHLO</name>
<dbReference type="InterPro" id="IPR018108">
    <property type="entry name" value="MCP_transmembrane"/>
</dbReference>
<organism evidence="7">
    <name type="scientific">Tetraselmis sp. GSL018</name>
    <dbReference type="NCBI Taxonomy" id="582737"/>
    <lineage>
        <taxon>Eukaryota</taxon>
        <taxon>Viridiplantae</taxon>
        <taxon>Chlorophyta</taxon>
        <taxon>core chlorophytes</taxon>
        <taxon>Chlorodendrophyceae</taxon>
        <taxon>Chlorodendrales</taxon>
        <taxon>Chlorodendraceae</taxon>
        <taxon>Tetraselmis</taxon>
    </lineage>
</organism>
<dbReference type="GO" id="GO:0016020">
    <property type="term" value="C:membrane"/>
    <property type="evidence" value="ECO:0007669"/>
    <property type="project" value="UniProtKB-SubCell"/>
</dbReference>
<keyword evidence="5" id="KW-0813">Transport</keyword>
<evidence type="ECO:0000313" key="7">
    <source>
        <dbReference type="EMBL" id="JAC80803.1"/>
    </source>
</evidence>
<feature type="transmembrane region" description="Helical" evidence="6">
    <location>
        <begin position="18"/>
        <end position="36"/>
    </location>
</feature>
<protein>
    <submittedName>
        <fullName evidence="7">Uncharacterized protein</fullName>
    </submittedName>
</protein>
<evidence type="ECO:0000256" key="3">
    <source>
        <dbReference type="ARBA" id="ARBA00023136"/>
    </source>
</evidence>
<dbReference type="EMBL" id="GBEZ01004413">
    <property type="protein sequence ID" value="JAC80803.1"/>
    <property type="molecule type" value="Transcribed_RNA"/>
</dbReference>
<evidence type="ECO:0000256" key="1">
    <source>
        <dbReference type="ARBA" id="ARBA00004141"/>
    </source>
</evidence>
<keyword evidence="2 4" id="KW-0812">Transmembrane</keyword>
<evidence type="ECO:0000256" key="5">
    <source>
        <dbReference type="RuleBase" id="RU000488"/>
    </source>
</evidence>
<sequence>MGQGEAVVESRRKSANQAVYSAFAGAVSGAVARFVVGPLDVLKIRFQVQMEPVSRRAWTKLPNAVRPPKYTGITQALVTILREEGVAGL</sequence>
<dbReference type="InterPro" id="IPR023395">
    <property type="entry name" value="MCP_dom_sf"/>
</dbReference>
<proteinExistence type="inferred from homology"/>
<feature type="repeat" description="Solcar" evidence="4">
    <location>
        <begin position="16"/>
        <end position="89"/>
    </location>
</feature>
<feature type="non-terminal residue" evidence="7">
    <location>
        <position position="89"/>
    </location>
</feature>
<dbReference type="AlphaFoldDB" id="A0A061S978"/>
<gene>
    <name evidence="7" type="ORF">TSPGSL018_9428</name>
</gene>
<dbReference type="Pfam" id="PF00153">
    <property type="entry name" value="Mito_carr"/>
    <property type="match status" value="1"/>
</dbReference>
<comment type="subcellular location">
    <subcellularLocation>
        <location evidence="1">Membrane</location>
        <topology evidence="1">Multi-pass membrane protein</topology>
    </subcellularLocation>
</comment>
<accession>A0A061S978</accession>
<evidence type="ECO:0000256" key="4">
    <source>
        <dbReference type="PROSITE-ProRule" id="PRU00282"/>
    </source>
</evidence>
<dbReference type="SUPFAM" id="SSF103506">
    <property type="entry name" value="Mitochondrial carrier"/>
    <property type="match status" value="1"/>
</dbReference>
<keyword evidence="6" id="KW-1133">Transmembrane helix</keyword>
<evidence type="ECO:0000256" key="2">
    <source>
        <dbReference type="ARBA" id="ARBA00022692"/>
    </source>
</evidence>